<gene>
    <name evidence="5" type="ORF">CEE69_05535</name>
</gene>
<evidence type="ECO:0000313" key="5">
    <source>
        <dbReference type="EMBL" id="PHQ36134.1"/>
    </source>
</evidence>
<organism evidence="5 6">
    <name type="scientific">Rhodopirellula bahusiensis</name>
    <dbReference type="NCBI Taxonomy" id="2014065"/>
    <lineage>
        <taxon>Bacteria</taxon>
        <taxon>Pseudomonadati</taxon>
        <taxon>Planctomycetota</taxon>
        <taxon>Planctomycetia</taxon>
        <taxon>Pirellulales</taxon>
        <taxon>Pirellulaceae</taxon>
        <taxon>Rhodopirellula</taxon>
    </lineage>
</organism>
<dbReference type="EMBL" id="NIZW01000003">
    <property type="protein sequence ID" value="PHQ36134.1"/>
    <property type="molecule type" value="Genomic_DNA"/>
</dbReference>
<feature type="compositionally biased region" description="Acidic residues" evidence="2">
    <location>
        <begin position="738"/>
        <end position="760"/>
    </location>
</feature>
<feature type="transmembrane region" description="Helical" evidence="3">
    <location>
        <begin position="531"/>
        <end position="550"/>
    </location>
</feature>
<dbReference type="PANTHER" id="PTHR41259">
    <property type="entry name" value="DOUBLE-STRAND BREAK REPAIR RAD50 ATPASE, PUTATIVE-RELATED"/>
    <property type="match status" value="1"/>
</dbReference>
<evidence type="ECO:0000256" key="3">
    <source>
        <dbReference type="SAM" id="Phobius"/>
    </source>
</evidence>
<feature type="coiled-coil region" evidence="1">
    <location>
        <begin position="188"/>
        <end position="215"/>
    </location>
</feature>
<feature type="transmembrane region" description="Helical" evidence="3">
    <location>
        <begin position="497"/>
        <end position="519"/>
    </location>
</feature>
<feature type="compositionally biased region" description="Basic residues" evidence="2">
    <location>
        <begin position="766"/>
        <end position="783"/>
    </location>
</feature>
<feature type="coiled-coil region" evidence="1">
    <location>
        <begin position="287"/>
        <end position="368"/>
    </location>
</feature>
<evidence type="ECO:0000259" key="4">
    <source>
        <dbReference type="Pfam" id="PF13514"/>
    </source>
</evidence>
<keyword evidence="3" id="KW-0472">Membrane</keyword>
<proteinExistence type="predicted"/>
<name>A0A2G1WAR7_9BACT</name>
<keyword evidence="1" id="KW-0175">Coiled coil</keyword>
<dbReference type="GeneID" id="90607685"/>
<protein>
    <recommendedName>
        <fullName evidence="4">YhaN AAA domain-containing protein</fullName>
    </recommendedName>
</protein>
<feature type="coiled-coil region" evidence="1">
    <location>
        <begin position="412"/>
        <end position="489"/>
    </location>
</feature>
<evidence type="ECO:0000256" key="2">
    <source>
        <dbReference type="SAM" id="MobiDB-lite"/>
    </source>
</evidence>
<sequence length="1355" mass="154576">MKIKDIQIDGFGVWTGLSVDSLPEGMTLFYGPNEAGKTTLMQFLRAMLYGFTEERRQKYLPPIHGGTPGGAIRVTGPGGGYEVRRHSQLTDTDVTGRLTVTGSDGLAQGQHRLGMLLGQIDEPIFTNVFAIGIRELQELSTLDDTSAADELYKLSSGLDRVSLVDVLRSLRSGRSEVVGKRETESDENEAAIGKLASMMTKREKLRDEIQRLSGSTRRWSELATQRRTQSQEIETLRGRMIAWEREARCVEIATSVYDKWQERDQIREEIDAIEGEAALPDEAPGQLVQIEAMLEERRTKMEEIKTKRRGLRDKSEQLPINKRLFDLQGRIEAASQQATWIEALEEQIDRLENQIEKARNQVDADADRLGIEEDERVRLGDGDDGDLPDLSRSTLSALSAPAKHVKEQMFLLKQARAEGKTHKVRKEKLQDQLQEVLQRAHATDLQQAIRRENDNISTLRQRIQLGQHLEKLKRHHKDLERESVELTTDEAVPIDRLWLLSLPFIAGGMLLLYGMFNVFRIETFVAEPNPTQGMLCIMFGAMALLVYYLSREKGQRNTARDLDDCERQIDSVKRQLREIESEREDLDSSLPVSSESLEGRLRESESLLVELDEAMPLHHAHEAASQSYQGAYKRAQKAAEGLKTARKEWTATLDRLGLSTTLSPKSVRVLGDGYEALQTSMRRLTELKDERGQRQRERQSLAKRIETLYLEAIDASDDALQALEGNDEYETSAKSNEYDNEYSDGYESNEYEDVEEDDYSESYARSQRKNQKKNRGDKRNRNRDRRDDNRSSESENNRSKRPVTMRSNPLDQLNHLHEEVARQQHWVKQRRQLKEHDVQLKKQQLTHSRAIERAEQQRRALWAKCGVATPEQFYEIVDRKSLLVEHNAQFESIDQQVRSMIGNSVEYDDVAREIEGAKSTDLERRWDSLTTRMTETEARIATLQTAQGELAQSMKQLGDDDRLMTARLELGCVERQLNQLSRRWQTLSMASCLLEDVCGTVENERQPETLREASSFLNQLTAGKYVRIWTPLGSNQLKIDDAEGKALPLEVLSRGTGEAVFIALRLSLAAAYARRGVMLPLVLDDVLVNFDGSRAEHAARTLKTFAELGHQVMMFTCHDHIVDIFHGIGVEVRQMPAQGTPGRAHILSPPVEEVYEEEEYVYDEEYVEEEPELEIEEPVAEPEPEPVPEPLPIVIEAPKPEPVVVVAPPIVKPAPKPIELVVEDRRPVKPKSKFRYKFQDVARQRRRVRRPEFVIERPIRRPEPKVDIVEEVTSPDAIGWAWFQREPADGRIDADEANAEAARNQWLDEEDREMQAVVSEAEEIGHLVHDEATRSKPDGSSDSSSSWWTGERTKS</sequence>
<comment type="caution">
    <text evidence="5">The sequence shown here is derived from an EMBL/GenBank/DDBJ whole genome shotgun (WGS) entry which is preliminary data.</text>
</comment>
<keyword evidence="3" id="KW-0812">Transmembrane</keyword>
<feature type="domain" description="YhaN AAA" evidence="4">
    <location>
        <begin position="1"/>
        <end position="197"/>
    </location>
</feature>
<evidence type="ECO:0000313" key="6">
    <source>
        <dbReference type="Proteomes" id="UP000225740"/>
    </source>
</evidence>
<feature type="region of interest" description="Disordered" evidence="2">
    <location>
        <begin position="1320"/>
        <end position="1355"/>
    </location>
</feature>
<keyword evidence="3" id="KW-1133">Transmembrane helix</keyword>
<feature type="coiled-coil region" evidence="1">
    <location>
        <begin position="555"/>
        <end position="614"/>
    </location>
</feature>
<keyword evidence="6" id="KW-1185">Reference proteome</keyword>
<evidence type="ECO:0000256" key="1">
    <source>
        <dbReference type="SAM" id="Coils"/>
    </source>
</evidence>
<dbReference type="Proteomes" id="UP000225740">
    <property type="component" value="Unassembled WGS sequence"/>
</dbReference>
<dbReference type="OrthoDB" id="9764467at2"/>
<accession>A0A2G1WAR7</accession>
<dbReference type="InterPro" id="IPR038734">
    <property type="entry name" value="YhaN_AAA"/>
</dbReference>
<reference evidence="5 6" key="1">
    <citation type="submission" date="2017-06" db="EMBL/GenBank/DDBJ databases">
        <title>Description of Rhodopirellula bahusiensis sp. nov.</title>
        <authorList>
            <person name="Kizina J."/>
            <person name="Harder J."/>
        </authorList>
    </citation>
    <scope>NUCLEOTIDE SEQUENCE [LARGE SCALE GENOMIC DNA]</scope>
    <source>
        <strain evidence="5 6">SWK21</strain>
    </source>
</reference>
<feature type="region of interest" description="Disordered" evidence="2">
    <location>
        <begin position="727"/>
        <end position="808"/>
    </location>
</feature>
<feature type="compositionally biased region" description="Basic and acidic residues" evidence="2">
    <location>
        <begin position="784"/>
        <end position="798"/>
    </location>
</feature>
<dbReference type="RefSeq" id="WP_099259765.1">
    <property type="nucleotide sequence ID" value="NZ_NIZW01000003.1"/>
</dbReference>
<dbReference type="Pfam" id="PF13514">
    <property type="entry name" value="AAA_27"/>
    <property type="match status" value="1"/>
</dbReference>
<feature type="compositionally biased region" description="Basic and acidic residues" evidence="2">
    <location>
        <begin position="1323"/>
        <end position="1339"/>
    </location>
</feature>
<dbReference type="PANTHER" id="PTHR41259:SF1">
    <property type="entry name" value="DOUBLE-STRAND BREAK REPAIR RAD50 ATPASE, PUTATIVE-RELATED"/>
    <property type="match status" value="1"/>
</dbReference>
<dbReference type="SUPFAM" id="SSF52540">
    <property type="entry name" value="P-loop containing nucleoside triphosphate hydrolases"/>
    <property type="match status" value="1"/>
</dbReference>
<dbReference type="InterPro" id="IPR027417">
    <property type="entry name" value="P-loop_NTPase"/>
</dbReference>
<dbReference type="Gene3D" id="3.40.50.300">
    <property type="entry name" value="P-loop containing nucleotide triphosphate hydrolases"/>
    <property type="match status" value="2"/>
</dbReference>